<dbReference type="AlphaFoldDB" id="A0A6M3LSC0"/>
<dbReference type="EMBL" id="MT143399">
    <property type="protein sequence ID" value="QJA96422.1"/>
    <property type="molecule type" value="Genomic_DNA"/>
</dbReference>
<organism evidence="1">
    <name type="scientific">viral metagenome</name>
    <dbReference type="NCBI Taxonomy" id="1070528"/>
    <lineage>
        <taxon>unclassified sequences</taxon>
        <taxon>metagenomes</taxon>
        <taxon>organismal metagenomes</taxon>
    </lineage>
</organism>
<sequence>MASNQEHFDQAKRIIHVKIYCSACGALRLHERIELPNEYKENSLRNYVALQVDPLCPGCCDDVA</sequence>
<gene>
    <name evidence="1" type="ORF">MM415B08738_0002</name>
</gene>
<protein>
    <submittedName>
        <fullName evidence="1">Uncharacterized protein</fullName>
    </submittedName>
</protein>
<reference evidence="1" key="1">
    <citation type="submission" date="2020-03" db="EMBL/GenBank/DDBJ databases">
        <title>The deep terrestrial virosphere.</title>
        <authorList>
            <person name="Holmfeldt K."/>
            <person name="Nilsson E."/>
            <person name="Simone D."/>
            <person name="Lopez-Fernandez M."/>
            <person name="Wu X."/>
            <person name="de Brujin I."/>
            <person name="Lundin D."/>
            <person name="Andersson A."/>
            <person name="Bertilsson S."/>
            <person name="Dopson M."/>
        </authorList>
    </citation>
    <scope>NUCLEOTIDE SEQUENCE</scope>
    <source>
        <strain evidence="1">MM415B08738</strain>
    </source>
</reference>
<accession>A0A6M3LSC0</accession>
<proteinExistence type="predicted"/>
<evidence type="ECO:0000313" key="1">
    <source>
        <dbReference type="EMBL" id="QJA96422.1"/>
    </source>
</evidence>
<name>A0A6M3LSC0_9ZZZZ</name>